<organism evidence="1 2">
    <name type="scientific">Gordonia neofelifaecis NRRL B-59395</name>
    <dbReference type="NCBI Taxonomy" id="644548"/>
    <lineage>
        <taxon>Bacteria</taxon>
        <taxon>Bacillati</taxon>
        <taxon>Actinomycetota</taxon>
        <taxon>Actinomycetes</taxon>
        <taxon>Mycobacteriales</taxon>
        <taxon>Gordoniaceae</taxon>
        <taxon>Gordonia</taxon>
    </lineage>
</organism>
<sequence>MEMDNYASVDRKEWIRSLSVHLADRADAAPWMTAVRIGDQSVTYGDLVDSLHGYRRVIDAEYMSVESALTASVMHNMPGLGSLAPRDLARAMQEIVQWLGRDLPTAGVGLRSVV</sequence>
<dbReference type="Proteomes" id="UP000035065">
    <property type="component" value="Unassembled WGS sequence"/>
</dbReference>
<reference evidence="1 2" key="1">
    <citation type="journal article" date="2011" name="J. Bacteriol.">
        <title>Draft Genome Sequence of Gordonia neofelifaecis NRRL B-59395, a Cholesterol-Degrading Actinomycete.</title>
        <authorList>
            <person name="Ge F."/>
            <person name="Li W."/>
            <person name="Chen G."/>
            <person name="Liu Y."/>
            <person name="Zhang G."/>
            <person name="Yong B."/>
            <person name="Wang Q."/>
            <person name="Wang N."/>
            <person name="Huang Z."/>
            <person name="Li W."/>
            <person name="Wang J."/>
            <person name="Wu C."/>
            <person name="Xie Q."/>
            <person name="Liu G."/>
        </authorList>
    </citation>
    <scope>NUCLEOTIDE SEQUENCE [LARGE SCALE GENOMIC DNA]</scope>
    <source>
        <strain evidence="1 2">NRRL B-59395</strain>
    </source>
</reference>
<dbReference type="EMBL" id="AEUD01000007">
    <property type="protein sequence ID" value="EGD55110.1"/>
    <property type="molecule type" value="Genomic_DNA"/>
</dbReference>
<accession>F1YJ77</accession>
<protein>
    <submittedName>
        <fullName evidence="1">Uncharacterized protein</fullName>
    </submittedName>
</protein>
<keyword evidence="2" id="KW-1185">Reference proteome</keyword>
<evidence type="ECO:0000313" key="1">
    <source>
        <dbReference type="EMBL" id="EGD55110.1"/>
    </source>
</evidence>
<dbReference type="eggNOG" id="COG0318">
    <property type="taxonomic scope" value="Bacteria"/>
</dbReference>
<gene>
    <name evidence="1" type="ORF">SCNU_09569</name>
</gene>
<dbReference type="STRING" id="644548.SCNU_09569"/>
<dbReference type="AlphaFoldDB" id="F1YJ77"/>
<proteinExistence type="predicted"/>
<name>F1YJ77_9ACTN</name>
<evidence type="ECO:0000313" key="2">
    <source>
        <dbReference type="Proteomes" id="UP000035065"/>
    </source>
</evidence>
<comment type="caution">
    <text evidence="1">The sequence shown here is derived from an EMBL/GenBank/DDBJ whole genome shotgun (WGS) entry which is preliminary data.</text>
</comment>